<keyword evidence="3" id="KW-1185">Reference proteome</keyword>
<reference evidence="2 3" key="1">
    <citation type="submission" date="2018-08" db="EMBL/GenBank/DDBJ databases">
        <title>Genomic Encyclopedia of Archaeal and Bacterial Type Strains, Phase II (KMG-II): from individual species to whole genera.</title>
        <authorList>
            <person name="Goeker M."/>
        </authorList>
    </citation>
    <scope>NUCLEOTIDE SEQUENCE [LARGE SCALE GENOMIC DNA]</scope>
    <source>
        <strain evidence="2 3">DSM 45791</strain>
    </source>
</reference>
<dbReference type="Proteomes" id="UP000256269">
    <property type="component" value="Unassembled WGS sequence"/>
</dbReference>
<accession>A0A3E0HPP5</accession>
<evidence type="ECO:0008006" key="4">
    <source>
        <dbReference type="Google" id="ProtNLM"/>
    </source>
</evidence>
<evidence type="ECO:0000313" key="3">
    <source>
        <dbReference type="Proteomes" id="UP000256269"/>
    </source>
</evidence>
<proteinExistence type="predicted"/>
<evidence type="ECO:0000256" key="1">
    <source>
        <dbReference type="SAM" id="SignalP"/>
    </source>
</evidence>
<organism evidence="2 3">
    <name type="scientific">Kutzneria buriramensis</name>
    <dbReference type="NCBI Taxonomy" id="1045776"/>
    <lineage>
        <taxon>Bacteria</taxon>
        <taxon>Bacillati</taxon>
        <taxon>Actinomycetota</taxon>
        <taxon>Actinomycetes</taxon>
        <taxon>Pseudonocardiales</taxon>
        <taxon>Pseudonocardiaceae</taxon>
        <taxon>Kutzneria</taxon>
    </lineage>
</organism>
<dbReference type="EMBL" id="QUNO01000005">
    <property type="protein sequence ID" value="REH48522.1"/>
    <property type="molecule type" value="Genomic_DNA"/>
</dbReference>
<name>A0A3E0HPP5_9PSEU</name>
<sequence>MFTTTRALVAVVAAGVLTTACGSSPMQMPSSSAMPESSMSMSPMAMGDGLAAQSGGYTFKPASNTVTGAFTFQILGSDGRPVTAFEPEQTKLMHFYLVRSDLTGFQHVHPTMAADGTWTAPLAGAASGTYRAYTQFVVGGQSEVLSQQVTVPGSATNAALAAPSATTAVDGYTLTVGGDKPMAGMSHQLTVSVAKDGKPVTDLQPYLDTYAHLTAFHATDLVFAHLHPQGTVDGDRGGPTLTFEAMLPRPGDWRMFVQFQTGGVLHTAAITIAAS</sequence>
<gene>
    <name evidence="2" type="ORF">BCF44_105381</name>
</gene>
<dbReference type="AlphaFoldDB" id="A0A3E0HPP5"/>
<evidence type="ECO:0000313" key="2">
    <source>
        <dbReference type="EMBL" id="REH48522.1"/>
    </source>
</evidence>
<feature type="signal peptide" evidence="1">
    <location>
        <begin position="1"/>
        <end position="22"/>
    </location>
</feature>
<keyword evidence="1" id="KW-0732">Signal</keyword>
<dbReference type="PROSITE" id="PS51257">
    <property type="entry name" value="PROKAR_LIPOPROTEIN"/>
    <property type="match status" value="1"/>
</dbReference>
<protein>
    <recommendedName>
        <fullName evidence="4">Secreted protein</fullName>
    </recommendedName>
</protein>
<comment type="caution">
    <text evidence="2">The sequence shown here is derived from an EMBL/GenBank/DDBJ whole genome shotgun (WGS) entry which is preliminary data.</text>
</comment>
<dbReference type="RefSeq" id="WP_116175280.1">
    <property type="nucleotide sequence ID" value="NZ_CP144375.1"/>
</dbReference>
<dbReference type="OrthoDB" id="128043at2"/>
<feature type="chain" id="PRO_5039076555" description="Secreted protein" evidence="1">
    <location>
        <begin position="23"/>
        <end position="275"/>
    </location>
</feature>